<reference evidence="2" key="1">
    <citation type="journal article" date="2019" name="Int. J. Syst. Evol. Microbiol.">
        <title>The Global Catalogue of Microorganisms (GCM) 10K type strain sequencing project: providing services to taxonomists for standard genome sequencing and annotation.</title>
        <authorList>
            <consortium name="The Broad Institute Genomics Platform"/>
            <consortium name="The Broad Institute Genome Sequencing Center for Infectious Disease"/>
            <person name="Wu L."/>
            <person name="Ma J."/>
        </authorList>
    </citation>
    <scope>NUCLEOTIDE SEQUENCE [LARGE SCALE GENOMIC DNA]</scope>
    <source>
        <strain evidence="2">JCM 13022</strain>
    </source>
</reference>
<organism evidence="1 2">
    <name type="scientific">Prauserella alba</name>
    <dbReference type="NCBI Taxonomy" id="176898"/>
    <lineage>
        <taxon>Bacteria</taxon>
        <taxon>Bacillati</taxon>
        <taxon>Actinomycetota</taxon>
        <taxon>Actinomycetes</taxon>
        <taxon>Pseudonocardiales</taxon>
        <taxon>Pseudonocardiaceae</taxon>
        <taxon>Prauserella</taxon>
    </lineage>
</organism>
<name>A0ABP4FLE2_9PSEU</name>
<dbReference type="Proteomes" id="UP001500467">
    <property type="component" value="Unassembled WGS sequence"/>
</dbReference>
<comment type="caution">
    <text evidence="1">The sequence shown here is derived from an EMBL/GenBank/DDBJ whole genome shotgun (WGS) entry which is preliminary data.</text>
</comment>
<accession>A0ABP4FLE2</accession>
<gene>
    <name evidence="1" type="ORF">GCM10009675_00330</name>
</gene>
<sequence length="84" mass="9085">MTSDYSDDMAALSRLVLAGWQGTPIGNPAAPEVLVYVRPRSAYVDSVYVTGPDRATAIRKNMLGSRLRNVDGTCAEVVNEVLGW</sequence>
<proteinExistence type="predicted"/>
<keyword evidence="2" id="KW-1185">Reference proteome</keyword>
<dbReference type="RefSeq" id="WP_253852584.1">
    <property type="nucleotide sequence ID" value="NZ_BAAALM010000001.1"/>
</dbReference>
<evidence type="ECO:0000313" key="2">
    <source>
        <dbReference type="Proteomes" id="UP001500467"/>
    </source>
</evidence>
<protein>
    <submittedName>
        <fullName evidence="1">Uncharacterized protein</fullName>
    </submittedName>
</protein>
<dbReference type="EMBL" id="BAAALM010000001">
    <property type="protein sequence ID" value="GAA1190143.1"/>
    <property type="molecule type" value="Genomic_DNA"/>
</dbReference>
<evidence type="ECO:0000313" key="1">
    <source>
        <dbReference type="EMBL" id="GAA1190143.1"/>
    </source>
</evidence>